<comment type="pathway">
    <text evidence="2">Carbohydrate metabolism; pentose and glucuronate interconversion.</text>
</comment>
<dbReference type="UniPathway" id="UPA00246"/>
<dbReference type="GO" id="GO:0042840">
    <property type="term" value="P:D-glucuronate catabolic process"/>
    <property type="evidence" value="ECO:0007669"/>
    <property type="project" value="TreeGrafter"/>
</dbReference>
<evidence type="ECO:0000256" key="6">
    <source>
        <dbReference type="ARBA" id="ARBA00023235"/>
    </source>
</evidence>
<dbReference type="SUPFAM" id="SSF51556">
    <property type="entry name" value="Metallo-dependent hydrolases"/>
    <property type="match status" value="1"/>
</dbReference>
<comment type="catalytic activity">
    <reaction evidence="1">
        <text>D-glucuronate = D-fructuronate</text>
        <dbReference type="Rhea" id="RHEA:13049"/>
        <dbReference type="ChEBI" id="CHEBI:58720"/>
        <dbReference type="ChEBI" id="CHEBI:59863"/>
        <dbReference type="EC" id="5.3.1.12"/>
    </reaction>
</comment>
<comment type="similarity">
    <text evidence="3">Belongs to the metallo-dependent hydrolases superfamily. Uronate isomerase family.</text>
</comment>
<comment type="caution">
    <text evidence="7">The sequence shown here is derived from an EMBL/GenBank/DDBJ whole genome shotgun (WGS) entry which is preliminary data.</text>
</comment>
<dbReference type="Gene3D" id="3.20.20.140">
    <property type="entry name" value="Metal-dependent hydrolases"/>
    <property type="match status" value="1"/>
</dbReference>
<accession>A0A5D5AU62</accession>
<organism evidence="7 8">
    <name type="scientific">Natrialba swarupiae</name>
    <dbReference type="NCBI Taxonomy" id="2448032"/>
    <lineage>
        <taxon>Archaea</taxon>
        <taxon>Methanobacteriati</taxon>
        <taxon>Methanobacteriota</taxon>
        <taxon>Stenosarchaea group</taxon>
        <taxon>Halobacteria</taxon>
        <taxon>Halobacteriales</taxon>
        <taxon>Natrialbaceae</taxon>
        <taxon>Natrialba</taxon>
    </lineage>
</organism>
<protein>
    <recommendedName>
        <fullName evidence="5">Uronate isomerase</fullName>
        <ecNumber evidence="4">5.3.1.12</ecNumber>
    </recommendedName>
</protein>
<dbReference type="RefSeq" id="WP_149080348.1">
    <property type="nucleotide sequence ID" value="NZ_VTAW01000003.1"/>
</dbReference>
<evidence type="ECO:0000256" key="1">
    <source>
        <dbReference type="ARBA" id="ARBA00001165"/>
    </source>
</evidence>
<name>A0A5D5AU62_9EURY</name>
<sequence length="454" mass="50686">MGFLDDGYLLETDAARTLYEAIADRPIVDPHTHADVAEIVENDGWSDIWEAEASTDHYVWALMRNRGIDEELITGDASNREKWNALAEAFPTFAGNPTYEWVHLDLKRRFGIETPISAETADEIWVETSAQLSDPEMRPQPLLREMGVEVVASTDDPTSSLEYHERAVDEVSGVDVVPTWRADRALTVDCAAFGDFVADLEDATGIETDGFAGFLEALSASHDYFAKRGCRASDVSVRQPVSRPVDESRARAVYERALAGGSVTDRDIEDFQAFLLEYVGELNAEKGWVTQLHIGPVRNYRSTLYERIGPAAGGDVSTGEVELTDSLGYLLNRLDGETEVILYALDPTHYPTMATMARVFPNVSIGPAWWFNDSPFGMERQLEYAGTVELLYEHAGMVSDSRKLLSYGSRFEMFRRSLANVVGRQVERGQMPMDVAHDVVSHLAYDRPKELYGF</sequence>
<dbReference type="PANTHER" id="PTHR30068">
    <property type="entry name" value="URONATE ISOMERASE"/>
    <property type="match status" value="1"/>
</dbReference>
<reference evidence="7 8" key="1">
    <citation type="submission" date="2019-08" db="EMBL/GenBank/DDBJ databases">
        <title>Archaea genome.</title>
        <authorList>
            <person name="Kajale S."/>
            <person name="Shouche Y."/>
            <person name="Deshpande N."/>
            <person name="Sharma A."/>
        </authorList>
    </citation>
    <scope>NUCLEOTIDE SEQUENCE [LARGE SCALE GENOMIC DNA]</scope>
    <source>
        <strain evidence="7 8">ESP3B_9</strain>
    </source>
</reference>
<proteinExistence type="inferred from homology"/>
<dbReference type="InterPro" id="IPR003766">
    <property type="entry name" value="Uronate_isomerase"/>
</dbReference>
<evidence type="ECO:0000256" key="3">
    <source>
        <dbReference type="ARBA" id="ARBA00008397"/>
    </source>
</evidence>
<dbReference type="EMBL" id="VTAW01000003">
    <property type="protein sequence ID" value="TYT63372.1"/>
    <property type="molecule type" value="Genomic_DNA"/>
</dbReference>
<evidence type="ECO:0000313" key="8">
    <source>
        <dbReference type="Proteomes" id="UP000324104"/>
    </source>
</evidence>
<dbReference type="InterPro" id="IPR032466">
    <property type="entry name" value="Metal_Hydrolase"/>
</dbReference>
<evidence type="ECO:0000256" key="4">
    <source>
        <dbReference type="ARBA" id="ARBA00012546"/>
    </source>
</evidence>
<keyword evidence="6 7" id="KW-0413">Isomerase</keyword>
<evidence type="ECO:0000313" key="7">
    <source>
        <dbReference type="EMBL" id="TYT63372.1"/>
    </source>
</evidence>
<dbReference type="EC" id="5.3.1.12" evidence="4"/>
<dbReference type="Pfam" id="PF02614">
    <property type="entry name" value="UxaC"/>
    <property type="match status" value="1"/>
</dbReference>
<dbReference type="PANTHER" id="PTHR30068:SF4">
    <property type="entry name" value="URONATE ISOMERASE"/>
    <property type="match status" value="1"/>
</dbReference>
<dbReference type="GO" id="GO:0019698">
    <property type="term" value="P:D-galacturonate catabolic process"/>
    <property type="evidence" value="ECO:0007669"/>
    <property type="project" value="TreeGrafter"/>
</dbReference>
<dbReference type="Gene3D" id="1.10.2020.10">
    <property type="entry name" value="uronate isomerase, domain 2, chain A"/>
    <property type="match status" value="1"/>
</dbReference>
<dbReference type="GO" id="GO:0008880">
    <property type="term" value="F:glucuronate isomerase activity"/>
    <property type="evidence" value="ECO:0007669"/>
    <property type="project" value="UniProtKB-EC"/>
</dbReference>
<dbReference type="NCBIfam" id="NF002794">
    <property type="entry name" value="PRK02925.1"/>
    <property type="match status" value="1"/>
</dbReference>
<dbReference type="Proteomes" id="UP000324104">
    <property type="component" value="Unassembled WGS sequence"/>
</dbReference>
<keyword evidence="8" id="KW-1185">Reference proteome</keyword>
<evidence type="ECO:0000256" key="2">
    <source>
        <dbReference type="ARBA" id="ARBA00004892"/>
    </source>
</evidence>
<gene>
    <name evidence="7" type="primary">uxaC</name>
    <name evidence="7" type="ORF">FYC77_04685</name>
</gene>
<evidence type="ECO:0000256" key="5">
    <source>
        <dbReference type="ARBA" id="ARBA00020555"/>
    </source>
</evidence>
<dbReference type="AlphaFoldDB" id="A0A5D5AU62"/>